<dbReference type="AlphaFoldDB" id="A0A060S5G8"/>
<reference evidence="1" key="1">
    <citation type="submission" date="2014-01" db="EMBL/GenBank/DDBJ databases">
        <title>The genome of the white-rot fungus Pycnoporus cinnabarinus: a basidiomycete model with a versatile arsenal for lignocellulosic biomass breakdown.</title>
        <authorList>
            <person name="Levasseur A."/>
            <person name="Lomascolo A."/>
            <person name="Ruiz-Duenas F.J."/>
            <person name="Uzan E."/>
            <person name="Piumi F."/>
            <person name="Kues U."/>
            <person name="Ram A.F.J."/>
            <person name="Murat C."/>
            <person name="Haon M."/>
            <person name="Benoit I."/>
            <person name="Arfi Y."/>
            <person name="Chevret D."/>
            <person name="Drula E."/>
            <person name="Kwon M.J."/>
            <person name="Gouret P."/>
            <person name="Lesage-Meessen L."/>
            <person name="Lombard V."/>
            <person name="Mariette J."/>
            <person name="Noirot C."/>
            <person name="Park J."/>
            <person name="Patyshakuliyeva A."/>
            <person name="Wieneger R.A.B."/>
            <person name="Wosten H.A.B."/>
            <person name="Martin F."/>
            <person name="Coutinho P.M."/>
            <person name="de Vries R."/>
            <person name="Martinez A.T."/>
            <person name="Klopp C."/>
            <person name="Pontarotti P."/>
            <person name="Henrissat B."/>
            <person name="Record E."/>
        </authorList>
    </citation>
    <scope>NUCLEOTIDE SEQUENCE [LARGE SCALE GENOMIC DNA]</scope>
    <source>
        <strain evidence="1">BRFM137</strain>
    </source>
</reference>
<keyword evidence="2" id="KW-1185">Reference proteome</keyword>
<name>A0A060S5G8_PYCCI</name>
<dbReference type="Proteomes" id="UP000029665">
    <property type="component" value="Unassembled WGS sequence"/>
</dbReference>
<dbReference type="HOGENOM" id="CLU_2639286_0_0_1"/>
<dbReference type="EMBL" id="CCBP010000052">
    <property type="protein sequence ID" value="CDO69687.1"/>
    <property type="molecule type" value="Genomic_DNA"/>
</dbReference>
<gene>
    <name evidence="1" type="ORF">BN946_scf184851.g75</name>
</gene>
<evidence type="ECO:0000313" key="1">
    <source>
        <dbReference type="EMBL" id="CDO69687.1"/>
    </source>
</evidence>
<evidence type="ECO:0000313" key="2">
    <source>
        <dbReference type="Proteomes" id="UP000029665"/>
    </source>
</evidence>
<proteinExistence type="predicted"/>
<sequence length="77" mass="8722">MAQPVFDEHPLEEYFRQTGEFTEPMPGGSADFDPEPEVPIDLDEELAARLDIQLPQLVARILQASRNYLPCHCQVVP</sequence>
<protein>
    <submittedName>
        <fullName evidence="1">Uncharacterized protein</fullName>
    </submittedName>
</protein>
<dbReference type="STRING" id="5643.A0A060S5G8"/>
<organism evidence="1 2">
    <name type="scientific">Pycnoporus cinnabarinus</name>
    <name type="common">Cinnabar-red polypore</name>
    <name type="synonym">Trametes cinnabarina</name>
    <dbReference type="NCBI Taxonomy" id="5643"/>
    <lineage>
        <taxon>Eukaryota</taxon>
        <taxon>Fungi</taxon>
        <taxon>Dikarya</taxon>
        <taxon>Basidiomycota</taxon>
        <taxon>Agaricomycotina</taxon>
        <taxon>Agaricomycetes</taxon>
        <taxon>Polyporales</taxon>
        <taxon>Polyporaceae</taxon>
        <taxon>Trametes</taxon>
    </lineage>
</organism>
<accession>A0A060S5G8</accession>
<dbReference type="OrthoDB" id="2756969at2759"/>
<comment type="caution">
    <text evidence="1">The sequence shown here is derived from an EMBL/GenBank/DDBJ whole genome shotgun (WGS) entry which is preliminary data.</text>
</comment>